<dbReference type="EMBL" id="JAHESD010000006">
    <property type="protein sequence ID" value="MBT1702513.1"/>
    <property type="molecule type" value="Genomic_DNA"/>
</dbReference>
<dbReference type="Proteomes" id="UP000772618">
    <property type="component" value="Unassembled WGS sequence"/>
</dbReference>
<dbReference type="InterPro" id="IPR046216">
    <property type="entry name" value="DUF6249"/>
</dbReference>
<organism evidence="3 4">
    <name type="scientific">Chryseosolibacter indicus</name>
    <dbReference type="NCBI Taxonomy" id="2782351"/>
    <lineage>
        <taxon>Bacteria</taxon>
        <taxon>Pseudomonadati</taxon>
        <taxon>Bacteroidota</taxon>
        <taxon>Cytophagia</taxon>
        <taxon>Cytophagales</taxon>
        <taxon>Chryseotaleaceae</taxon>
        <taxon>Chryseosolibacter</taxon>
    </lineage>
</organism>
<evidence type="ECO:0000256" key="1">
    <source>
        <dbReference type="SAM" id="Phobius"/>
    </source>
</evidence>
<name>A0ABS5VM29_9BACT</name>
<dbReference type="RefSeq" id="WP_254152482.1">
    <property type="nucleotide sequence ID" value="NZ_JAHESD010000006.1"/>
</dbReference>
<dbReference type="Pfam" id="PF19762">
    <property type="entry name" value="DUF6249"/>
    <property type="match status" value="1"/>
</dbReference>
<reference evidence="3 4" key="1">
    <citation type="submission" date="2021-05" db="EMBL/GenBank/DDBJ databases">
        <title>A Polyphasic approach of four new species of the genus Ohtaekwangia: Ohtaekwangia histidinii sp. nov., Ohtaekwangia cretensis sp. nov., Ohtaekwangia indiensis sp. nov., Ohtaekwangia reichenbachii sp. nov. from diverse environment.</title>
        <authorList>
            <person name="Octaviana S."/>
        </authorList>
    </citation>
    <scope>NUCLEOTIDE SEQUENCE [LARGE SCALE GENOMIC DNA]</scope>
    <source>
        <strain evidence="3 4">PWU20</strain>
    </source>
</reference>
<keyword evidence="4" id="KW-1185">Reference proteome</keyword>
<keyword evidence="1" id="KW-1133">Transmembrane helix</keyword>
<keyword evidence="1" id="KW-0812">Transmembrane</keyword>
<sequence>MSESTLALSIPIIGTIGLFVMIIFIRKYQNDERMAMIEKGISTDFFSKAHAVSGTLRASLMLIGVGIGFLLGYLLDRSLDMEEVGYFSMIFIFGGIGLGAAYFIEEARNKKERDI</sequence>
<feature type="transmembrane region" description="Helical" evidence="1">
    <location>
        <begin position="55"/>
        <end position="74"/>
    </location>
</feature>
<evidence type="ECO:0000259" key="2">
    <source>
        <dbReference type="Pfam" id="PF19762"/>
    </source>
</evidence>
<comment type="caution">
    <text evidence="3">The sequence shown here is derived from an EMBL/GenBank/DDBJ whole genome shotgun (WGS) entry which is preliminary data.</text>
</comment>
<feature type="transmembrane region" description="Helical" evidence="1">
    <location>
        <begin position="86"/>
        <end position="104"/>
    </location>
</feature>
<gene>
    <name evidence="3" type="ORF">KK060_04430</name>
</gene>
<keyword evidence="1" id="KW-0472">Membrane</keyword>
<feature type="domain" description="DUF6249" evidence="2">
    <location>
        <begin position="14"/>
        <end position="106"/>
    </location>
</feature>
<feature type="transmembrane region" description="Helical" evidence="1">
    <location>
        <begin position="6"/>
        <end position="25"/>
    </location>
</feature>
<proteinExistence type="predicted"/>
<accession>A0ABS5VM29</accession>
<evidence type="ECO:0000313" key="4">
    <source>
        <dbReference type="Proteomes" id="UP000772618"/>
    </source>
</evidence>
<evidence type="ECO:0000313" key="3">
    <source>
        <dbReference type="EMBL" id="MBT1702513.1"/>
    </source>
</evidence>
<protein>
    <recommendedName>
        <fullName evidence="2">DUF6249 domain-containing protein</fullName>
    </recommendedName>
</protein>